<dbReference type="SMART" id="SM00441">
    <property type="entry name" value="FF"/>
    <property type="match status" value="3"/>
</dbReference>
<evidence type="ECO:0000259" key="3">
    <source>
        <dbReference type="PROSITE" id="PS50020"/>
    </source>
</evidence>
<dbReference type="Gene3D" id="2.20.70.10">
    <property type="match status" value="1"/>
</dbReference>
<protein>
    <recommendedName>
        <fullName evidence="3">WW domain-containing protein</fullName>
    </recommendedName>
</protein>
<dbReference type="Pfam" id="PF01846">
    <property type="entry name" value="FF"/>
    <property type="match status" value="2"/>
</dbReference>
<dbReference type="EMBL" id="CP119880">
    <property type="protein sequence ID" value="WFD35963.1"/>
    <property type="molecule type" value="Genomic_DNA"/>
</dbReference>
<feature type="compositionally biased region" description="Pro residues" evidence="2">
    <location>
        <begin position="73"/>
        <end position="83"/>
    </location>
</feature>
<reference evidence="4" key="1">
    <citation type="submission" date="2023-03" db="EMBL/GenBank/DDBJ databases">
        <title>Mating type loci evolution in Malassezia.</title>
        <authorList>
            <person name="Coelho M.A."/>
        </authorList>
    </citation>
    <scope>NUCLEOTIDE SEQUENCE</scope>
    <source>
        <strain evidence="4">CBS 11721</strain>
    </source>
</reference>
<keyword evidence="5" id="KW-1185">Reference proteome</keyword>
<dbReference type="SUPFAM" id="SSF51045">
    <property type="entry name" value="WW domain"/>
    <property type="match status" value="1"/>
</dbReference>
<dbReference type="PANTHER" id="PTHR15377">
    <property type="entry name" value="TRANSCRIPTION ELONGATION REGULATOR 1"/>
    <property type="match status" value="1"/>
</dbReference>
<dbReference type="Gene3D" id="1.10.10.440">
    <property type="entry name" value="FF domain"/>
    <property type="match status" value="5"/>
</dbReference>
<evidence type="ECO:0000256" key="2">
    <source>
        <dbReference type="SAM" id="MobiDB-lite"/>
    </source>
</evidence>
<keyword evidence="1" id="KW-0677">Repeat</keyword>
<organism evidence="4 5">
    <name type="scientific">Malassezia cuniculi</name>
    <dbReference type="NCBI Taxonomy" id="948313"/>
    <lineage>
        <taxon>Eukaryota</taxon>
        <taxon>Fungi</taxon>
        <taxon>Dikarya</taxon>
        <taxon>Basidiomycota</taxon>
        <taxon>Ustilaginomycotina</taxon>
        <taxon>Malasseziomycetes</taxon>
        <taxon>Malasseziales</taxon>
        <taxon>Malasseziaceae</taxon>
        <taxon>Malassezia</taxon>
    </lineage>
</organism>
<dbReference type="InterPro" id="IPR036020">
    <property type="entry name" value="WW_dom_sf"/>
</dbReference>
<dbReference type="InterPro" id="IPR045148">
    <property type="entry name" value="TCRG1-like"/>
</dbReference>
<gene>
    <name evidence="4" type="ORF">MCUN1_002834</name>
</gene>
<dbReference type="PANTHER" id="PTHR15377:SF3">
    <property type="entry name" value="WW DOMAIN-CONTAINING PROTEIN"/>
    <property type="match status" value="1"/>
</dbReference>
<accession>A0AAF0F0F6</accession>
<dbReference type="GO" id="GO:0070063">
    <property type="term" value="F:RNA polymerase binding"/>
    <property type="evidence" value="ECO:0007669"/>
    <property type="project" value="InterPro"/>
</dbReference>
<dbReference type="SUPFAM" id="SSF81698">
    <property type="entry name" value="FF domain"/>
    <property type="match status" value="3"/>
</dbReference>
<evidence type="ECO:0000256" key="1">
    <source>
        <dbReference type="ARBA" id="ARBA00022737"/>
    </source>
</evidence>
<evidence type="ECO:0000313" key="4">
    <source>
        <dbReference type="EMBL" id="WFD35963.1"/>
    </source>
</evidence>
<dbReference type="InterPro" id="IPR001202">
    <property type="entry name" value="WW_dom"/>
</dbReference>
<dbReference type="InterPro" id="IPR002713">
    <property type="entry name" value="FF_domain"/>
</dbReference>
<dbReference type="PROSITE" id="PS50020">
    <property type="entry name" value="WW_DOMAIN_2"/>
    <property type="match status" value="1"/>
</dbReference>
<dbReference type="AlphaFoldDB" id="A0AAF0F0F6"/>
<dbReference type="InterPro" id="IPR036517">
    <property type="entry name" value="FF_domain_sf"/>
</dbReference>
<proteinExistence type="predicted"/>
<name>A0AAF0F0F6_9BASI</name>
<dbReference type="GO" id="GO:0003712">
    <property type="term" value="F:transcription coregulator activity"/>
    <property type="evidence" value="ECO:0007669"/>
    <property type="project" value="TreeGrafter"/>
</dbReference>
<feature type="region of interest" description="Disordered" evidence="2">
    <location>
        <begin position="31"/>
        <end position="97"/>
    </location>
</feature>
<sequence>MGERPSSKVAIPGTDGWLRVTTTHGNVFYAQKGTKRSEWHVPEEIREQVEAMDGRKKRRIDDTKEKRAEAEPPYDPTPQPDPYPEPESESMPEHTEPVDPEIEAALAAASEAAARVRAEGGPIIEGDEEEAEETVPAPQAPIVMAPPPNLSLEEGQALFMSMLTSLNGTPSEINPMSPWDRELPKFVHLPMYSALPGTREREDAFNEWCKLRIREKREAKRHQSSAASSNASAKEAYMALLRNKVVSTRTKFGDFSSKYSKDPRFTEFAASAPFSSLVELFDSWIVELTKKKRAAAQRADEAFDKLLTEKLPSARSLVHSKKSVTKEECADIWLSAKKTKGLVEDQRYDAVGSATRRSELFFEWLNRGLAQAPRRERDTTRALREREEQVRREQARVSGKVRAARRTVEAEQRESDFRQLLIDAVRDPHETWAAAQARLARDPRFSTPHDPLLPEDKAEFFEEHVAHIRERRRDQLARLFAKHARYDDGTERLDIDPDVVVTLVASDPEYENSGVRLFVGTKDSLAQEYAEWDAWRKEQARNAFEDMLNENAFVDFWGRLRKERERQESCTVNTDVKADDEDEDQAGASILDMASAIELKEIESVLRVREFANENDLRYRIYAHIPEQRTEWIRDHLRKLAVPRQTIHQYHIKQ</sequence>
<dbReference type="Proteomes" id="UP001219933">
    <property type="component" value="Chromosome 4"/>
</dbReference>
<feature type="compositionally biased region" description="Basic and acidic residues" evidence="2">
    <location>
        <begin position="35"/>
        <end position="70"/>
    </location>
</feature>
<evidence type="ECO:0000313" key="5">
    <source>
        <dbReference type="Proteomes" id="UP001219933"/>
    </source>
</evidence>
<dbReference type="GO" id="GO:0005634">
    <property type="term" value="C:nucleus"/>
    <property type="evidence" value="ECO:0007669"/>
    <property type="project" value="TreeGrafter"/>
</dbReference>
<feature type="domain" description="WW" evidence="3">
    <location>
        <begin position="11"/>
        <end position="44"/>
    </location>
</feature>